<dbReference type="EMBL" id="ABFX02000008">
    <property type="protein sequence ID" value="EDS17326.1"/>
    <property type="molecule type" value="Genomic_DNA"/>
</dbReference>
<proteinExistence type="predicted"/>
<reference evidence="1" key="1">
    <citation type="submission" date="2007-11" db="EMBL/GenBank/DDBJ databases">
        <authorList>
            <person name="Fulton L."/>
            <person name="Clifton S."/>
            <person name="Fulton B."/>
            <person name="Xu J."/>
            <person name="Minx P."/>
            <person name="Pepin K.H."/>
            <person name="Johnson M."/>
            <person name="Thiruvilangam P."/>
            <person name="Bhonagiri V."/>
            <person name="Nash W.E."/>
            <person name="Mardis E.R."/>
            <person name="Wilson R.K."/>
        </authorList>
    </citation>
    <scope>NUCLEOTIDE SEQUENCE [LARGE SCALE GENOMIC DNA]</scope>
    <source>
        <strain evidence="1">DSM 1402</strain>
    </source>
</reference>
<reference evidence="1" key="2">
    <citation type="submission" date="2014-06" db="EMBL/GenBank/DDBJ databases">
        <title>Draft genome sequence of Clostridium ramosum(DSM 1402).</title>
        <authorList>
            <person name="Sudarsanam P."/>
            <person name="Ley R."/>
            <person name="Guruge J."/>
            <person name="Turnbaugh P.J."/>
            <person name="Mahowald M."/>
            <person name="Liep D."/>
            <person name="Gordon J."/>
        </authorList>
    </citation>
    <scope>NUCLEOTIDE SEQUENCE</scope>
    <source>
        <strain evidence="1">DSM 1402</strain>
    </source>
</reference>
<dbReference type="Proteomes" id="UP000005798">
    <property type="component" value="Unassembled WGS sequence"/>
</dbReference>
<gene>
    <name evidence="1" type="ORF">CLORAM_02109</name>
</gene>
<evidence type="ECO:0000313" key="2">
    <source>
        <dbReference type="Proteomes" id="UP000005798"/>
    </source>
</evidence>
<keyword evidence="2" id="KW-1185">Reference proteome</keyword>
<comment type="caution">
    <text evidence="1">The sequence shown here is derived from an EMBL/GenBank/DDBJ whole genome shotgun (WGS) entry which is preliminary data.</text>
</comment>
<sequence>MIPTDAIIMIFKYMLETTGEDKAKLSNDTSTLIFENKIYSGV</sequence>
<dbReference type="AlphaFoldDB" id="B0N688"/>
<name>B0N688_9FIRM</name>
<evidence type="ECO:0000313" key="1">
    <source>
        <dbReference type="EMBL" id="EDS17326.1"/>
    </source>
</evidence>
<organism evidence="1 2">
    <name type="scientific">Thomasclavelia ramosa DSM 1402</name>
    <dbReference type="NCBI Taxonomy" id="445974"/>
    <lineage>
        <taxon>Bacteria</taxon>
        <taxon>Bacillati</taxon>
        <taxon>Bacillota</taxon>
        <taxon>Erysipelotrichia</taxon>
        <taxon>Erysipelotrichales</taxon>
        <taxon>Coprobacillaceae</taxon>
        <taxon>Thomasclavelia</taxon>
    </lineage>
</organism>
<protein>
    <submittedName>
        <fullName evidence="1">Uncharacterized protein</fullName>
    </submittedName>
</protein>
<dbReference type="HOGENOM" id="CLU_3251255_0_0_9"/>
<accession>B0N688</accession>